<keyword evidence="7" id="KW-1185">Reference proteome</keyword>
<dbReference type="Proteomes" id="UP000192223">
    <property type="component" value="Unplaced"/>
</dbReference>
<dbReference type="InterPro" id="IPR018499">
    <property type="entry name" value="Tetraspanin/Peripherin"/>
</dbReference>
<feature type="transmembrane region" description="Helical" evidence="6">
    <location>
        <begin position="70"/>
        <end position="92"/>
    </location>
</feature>
<feature type="transmembrane region" description="Helical" evidence="6">
    <location>
        <begin position="112"/>
        <end position="133"/>
    </location>
</feature>
<organism evidence="7 8">
    <name type="scientific">Agrilus planipennis</name>
    <name type="common">Emerald ash borer</name>
    <name type="synonym">Agrilus marcopoli</name>
    <dbReference type="NCBI Taxonomy" id="224129"/>
    <lineage>
        <taxon>Eukaryota</taxon>
        <taxon>Metazoa</taxon>
        <taxon>Ecdysozoa</taxon>
        <taxon>Arthropoda</taxon>
        <taxon>Hexapoda</taxon>
        <taxon>Insecta</taxon>
        <taxon>Pterygota</taxon>
        <taxon>Neoptera</taxon>
        <taxon>Endopterygota</taxon>
        <taxon>Coleoptera</taxon>
        <taxon>Polyphaga</taxon>
        <taxon>Elateriformia</taxon>
        <taxon>Buprestoidea</taxon>
        <taxon>Buprestidae</taxon>
        <taxon>Agrilinae</taxon>
        <taxon>Agrilus</taxon>
    </lineage>
</organism>
<sequence>MRTAAATAADGGTRWRRVGGSGRAVIVAAGSTEAACGGGLRRRMPLRRPVRGPCPGTGPPPCRAMRYYRLWIYTCNAALFMAAIAFCGAAARTLIFDYRRQLVPSLTLYQPSFLYACLALATQGGALQVLGCMGALRLSERLLNAYWLLLLVLLFGDVVLGAFWAFRFERICLDLRPALRARLWRDYEVDTSFARLWDRLQGDTQCCGVPSTSSTISTTAGFVTTTGVDFINNTRSRGPWDTLPASCCAEHAVNASKCIRAHSAGCDERLLDYLHDTASVLAILGYCVMAFLKLCFLGILRYEIREMIQKIRLLRAELELPNNLNGTLPAHLCASDSERESLLQTKTEVSTLLSSPPAPSKNPPNGNNNYELREYPTRRSNATTDENI</sequence>
<reference evidence="8 9" key="1">
    <citation type="submission" date="2025-04" db="UniProtKB">
        <authorList>
            <consortium name="RefSeq"/>
        </authorList>
    </citation>
    <scope>IDENTIFICATION</scope>
    <source>
        <tissue evidence="8 9">Entire body</tissue>
    </source>
</reference>
<accession>A0A1W4W963</accession>
<dbReference type="SUPFAM" id="SSF48652">
    <property type="entry name" value="Tetraspanin"/>
    <property type="match status" value="1"/>
</dbReference>
<comment type="subcellular location">
    <subcellularLocation>
        <location evidence="1">Membrane</location>
        <topology evidence="1">Multi-pass membrane protein</topology>
    </subcellularLocation>
</comment>
<dbReference type="GO" id="GO:0005886">
    <property type="term" value="C:plasma membrane"/>
    <property type="evidence" value="ECO:0007669"/>
    <property type="project" value="TreeGrafter"/>
</dbReference>
<dbReference type="Pfam" id="PF00335">
    <property type="entry name" value="Tetraspanin"/>
    <property type="match status" value="1"/>
</dbReference>
<evidence type="ECO:0000256" key="2">
    <source>
        <dbReference type="ARBA" id="ARBA00022692"/>
    </source>
</evidence>
<keyword evidence="2 6" id="KW-0812">Transmembrane</keyword>
<dbReference type="CDD" id="cd03127">
    <property type="entry name" value="tetraspanin_LEL"/>
    <property type="match status" value="1"/>
</dbReference>
<feature type="region of interest" description="Disordered" evidence="5">
    <location>
        <begin position="345"/>
        <end position="388"/>
    </location>
</feature>
<evidence type="ECO:0000256" key="4">
    <source>
        <dbReference type="ARBA" id="ARBA00023136"/>
    </source>
</evidence>
<dbReference type="PANTHER" id="PTHR19282:SF554">
    <property type="entry name" value="ANTIGEN, PUTATIVE-RELATED"/>
    <property type="match status" value="1"/>
</dbReference>
<dbReference type="AlphaFoldDB" id="A0A1W4W963"/>
<evidence type="ECO:0000256" key="1">
    <source>
        <dbReference type="ARBA" id="ARBA00004141"/>
    </source>
</evidence>
<evidence type="ECO:0000313" key="9">
    <source>
        <dbReference type="RefSeq" id="XP_025829915.1"/>
    </source>
</evidence>
<evidence type="ECO:0000313" key="7">
    <source>
        <dbReference type="Proteomes" id="UP000192223"/>
    </source>
</evidence>
<gene>
    <name evidence="8 9" type="primary">LOC108733741</name>
</gene>
<dbReference type="RefSeq" id="XP_025829915.1">
    <property type="nucleotide sequence ID" value="XM_025974130.1"/>
</dbReference>
<dbReference type="STRING" id="224129.A0A1W4W963"/>
<name>A0A1W4W963_AGRPL</name>
<evidence type="ECO:0000313" key="8">
    <source>
        <dbReference type="RefSeq" id="XP_018320536.1"/>
    </source>
</evidence>
<dbReference type="GeneID" id="108733741"/>
<feature type="compositionally biased region" description="Polar residues" evidence="5">
    <location>
        <begin position="378"/>
        <end position="388"/>
    </location>
</feature>
<proteinExistence type="predicted"/>
<evidence type="ECO:0000256" key="3">
    <source>
        <dbReference type="ARBA" id="ARBA00022989"/>
    </source>
</evidence>
<feature type="transmembrane region" description="Helical" evidence="6">
    <location>
        <begin position="278"/>
        <end position="300"/>
    </location>
</feature>
<keyword evidence="4 6" id="KW-0472">Membrane</keyword>
<evidence type="ECO:0000256" key="6">
    <source>
        <dbReference type="SAM" id="Phobius"/>
    </source>
</evidence>
<dbReference type="OrthoDB" id="10054572at2759"/>
<dbReference type="KEGG" id="apln:108733741"/>
<feature type="transmembrane region" description="Helical" evidence="6">
    <location>
        <begin position="145"/>
        <end position="166"/>
    </location>
</feature>
<dbReference type="RefSeq" id="XP_018320536.1">
    <property type="nucleotide sequence ID" value="XM_018465034.2"/>
</dbReference>
<dbReference type="InterPro" id="IPR008952">
    <property type="entry name" value="Tetraspanin_EC2_sf"/>
</dbReference>
<evidence type="ECO:0000256" key="5">
    <source>
        <dbReference type="SAM" id="MobiDB-lite"/>
    </source>
</evidence>
<protein>
    <submittedName>
        <fullName evidence="8 9">CD63 antigen-like</fullName>
    </submittedName>
</protein>
<dbReference type="Gene3D" id="1.10.1450.10">
    <property type="entry name" value="Tetraspanin"/>
    <property type="match status" value="1"/>
</dbReference>
<dbReference type="PANTHER" id="PTHR19282">
    <property type="entry name" value="TETRASPANIN"/>
    <property type="match status" value="1"/>
</dbReference>
<keyword evidence="3 6" id="KW-1133">Transmembrane helix</keyword>